<sequence length="77" mass="7834">MCSSGEEVIAAASAANAADGVVEPFTGKEVVVAMAAEAVVDVSFPSLVEDGTDHPMLKLHDAVIEAFSTAAPMLNET</sequence>
<accession>A0AAW0QAB1</accession>
<proteinExistence type="predicted"/>
<evidence type="ECO:0000313" key="2">
    <source>
        <dbReference type="Proteomes" id="UP001392437"/>
    </source>
</evidence>
<organism evidence="1 2">
    <name type="scientific">Apiospora kogelbergensis</name>
    <dbReference type="NCBI Taxonomy" id="1337665"/>
    <lineage>
        <taxon>Eukaryota</taxon>
        <taxon>Fungi</taxon>
        <taxon>Dikarya</taxon>
        <taxon>Ascomycota</taxon>
        <taxon>Pezizomycotina</taxon>
        <taxon>Sordariomycetes</taxon>
        <taxon>Xylariomycetidae</taxon>
        <taxon>Amphisphaeriales</taxon>
        <taxon>Apiosporaceae</taxon>
        <taxon>Apiospora</taxon>
    </lineage>
</organism>
<gene>
    <name evidence="1" type="ORF">PG999_013084</name>
</gene>
<evidence type="ECO:0000313" key="1">
    <source>
        <dbReference type="EMBL" id="KAK8097140.1"/>
    </source>
</evidence>
<name>A0AAW0QAB1_9PEZI</name>
<comment type="caution">
    <text evidence="1">The sequence shown here is derived from an EMBL/GenBank/DDBJ whole genome shotgun (WGS) entry which is preliminary data.</text>
</comment>
<reference evidence="1 2" key="1">
    <citation type="submission" date="2023-01" db="EMBL/GenBank/DDBJ databases">
        <title>Analysis of 21 Apiospora genomes using comparative genomics revels a genus with tremendous synthesis potential of carbohydrate active enzymes and secondary metabolites.</title>
        <authorList>
            <person name="Sorensen T."/>
        </authorList>
    </citation>
    <scope>NUCLEOTIDE SEQUENCE [LARGE SCALE GENOMIC DNA]</scope>
    <source>
        <strain evidence="1 2">CBS 117206</strain>
    </source>
</reference>
<dbReference type="EMBL" id="JAQQWP010000010">
    <property type="protein sequence ID" value="KAK8097140.1"/>
    <property type="molecule type" value="Genomic_DNA"/>
</dbReference>
<protein>
    <submittedName>
        <fullName evidence="1">Uncharacterized protein</fullName>
    </submittedName>
</protein>
<dbReference type="AlphaFoldDB" id="A0AAW0QAB1"/>
<keyword evidence="2" id="KW-1185">Reference proteome</keyword>
<dbReference type="Proteomes" id="UP001392437">
    <property type="component" value="Unassembled WGS sequence"/>
</dbReference>